<protein>
    <recommendedName>
        <fullName evidence="4">F-box domain-containing protein</fullName>
    </recommendedName>
</protein>
<evidence type="ECO:0000313" key="3">
    <source>
        <dbReference type="Proteomes" id="UP001174934"/>
    </source>
</evidence>
<evidence type="ECO:0008006" key="4">
    <source>
        <dbReference type="Google" id="ProtNLM"/>
    </source>
</evidence>
<evidence type="ECO:0000313" key="2">
    <source>
        <dbReference type="EMBL" id="KAK0635110.1"/>
    </source>
</evidence>
<sequence length="613" mass="68555">MFIGTRTEVPVDSTEARPASVPNILRYRLSQADAPPPDPCRKIRAPAALAPSPRQVLHCRKSKCTWTSNYLRVRWRSDRKNGRSRTVSELIIIAKGVSSEAVACGWLERRCVVAAARRQPAVSWWSQGAVAGSQGLLYHSGEFLLPQPVFEAWTGSRRWGTLQHAPAASTGLGRPRQAAMDLESRQKAADMDFLGKLRMSIVEALCALVHFHVANRDAIREPSINMGSRSLHRPSPIPRQLPSSKPQTFKVFYCVVLVRRCSAQAIDMPRPKHQEDLKATDTYAAWTCSSAAQVRLVRLQHYYQQITCSHTMYTSIGASEPEPPSQVGRSVVCPPVAANNAVKRAGQEEASERAERWMDAARQAKGTERKGRKHKQRRTSWHFHCTASLVAWHRGRQAAQLGGCSAGVWRLAGADLTTVMKIRHRDHNNWQKYLADLHMDGMTGAVPVPVPVPVPVSAQAQAQPPSDSHHETRDGGQAKRKHDDKLLASSPRNKRAKNQHDTCSHVATFCHLPPELHHLVFDQVELIEDLVCLGLTSRYFWAFARKRLLTYYFLLLGRWAGESIACAGWCVEVDDYPPGLLSPEEEDRFLFETTNRLMNRTGYITSTSLTIAT</sequence>
<gene>
    <name evidence="2" type="ORF">B0T17DRAFT_502689</name>
</gene>
<feature type="compositionally biased region" description="Basic and acidic residues" evidence="1">
    <location>
        <begin position="467"/>
        <end position="486"/>
    </location>
</feature>
<reference evidence="2" key="1">
    <citation type="submission" date="2023-06" db="EMBL/GenBank/DDBJ databases">
        <title>Genome-scale phylogeny and comparative genomics of the fungal order Sordariales.</title>
        <authorList>
            <consortium name="Lawrence Berkeley National Laboratory"/>
            <person name="Hensen N."/>
            <person name="Bonometti L."/>
            <person name="Westerberg I."/>
            <person name="Brannstrom I.O."/>
            <person name="Guillou S."/>
            <person name="Cros-Aarteil S."/>
            <person name="Calhoun S."/>
            <person name="Haridas S."/>
            <person name="Kuo A."/>
            <person name="Mondo S."/>
            <person name="Pangilinan J."/>
            <person name="Riley R."/>
            <person name="LaButti K."/>
            <person name="Andreopoulos B."/>
            <person name="Lipzen A."/>
            <person name="Chen C."/>
            <person name="Yanf M."/>
            <person name="Daum C."/>
            <person name="Ng V."/>
            <person name="Clum A."/>
            <person name="Steindorff A."/>
            <person name="Ohm R."/>
            <person name="Martin F."/>
            <person name="Silar P."/>
            <person name="Natvig D."/>
            <person name="Lalanne C."/>
            <person name="Gautier V."/>
            <person name="Ament-velasquez S.L."/>
            <person name="Kruys A."/>
            <person name="Hutchinson M.I."/>
            <person name="Powell A.J."/>
            <person name="Barry K."/>
            <person name="Miller A.N."/>
            <person name="Grigoriev I.V."/>
            <person name="Debuchy R."/>
            <person name="Gladieux P."/>
            <person name="Thoren M.H."/>
            <person name="Johannesson H."/>
        </authorList>
    </citation>
    <scope>NUCLEOTIDE SEQUENCE</scope>
    <source>
        <strain evidence="2">SMH3391-2</strain>
    </source>
</reference>
<keyword evidence="3" id="KW-1185">Reference proteome</keyword>
<feature type="region of interest" description="Disordered" evidence="1">
    <location>
        <begin position="458"/>
        <end position="499"/>
    </location>
</feature>
<dbReference type="AlphaFoldDB" id="A0AA39XK22"/>
<dbReference type="EMBL" id="JAULSR010000001">
    <property type="protein sequence ID" value="KAK0635110.1"/>
    <property type="molecule type" value="Genomic_DNA"/>
</dbReference>
<accession>A0AA39XK22</accession>
<organism evidence="2 3">
    <name type="scientific">Bombardia bombarda</name>
    <dbReference type="NCBI Taxonomy" id="252184"/>
    <lineage>
        <taxon>Eukaryota</taxon>
        <taxon>Fungi</taxon>
        <taxon>Dikarya</taxon>
        <taxon>Ascomycota</taxon>
        <taxon>Pezizomycotina</taxon>
        <taxon>Sordariomycetes</taxon>
        <taxon>Sordariomycetidae</taxon>
        <taxon>Sordariales</taxon>
        <taxon>Lasiosphaeriaceae</taxon>
        <taxon>Bombardia</taxon>
    </lineage>
</organism>
<proteinExistence type="predicted"/>
<dbReference type="Proteomes" id="UP001174934">
    <property type="component" value="Unassembled WGS sequence"/>
</dbReference>
<evidence type="ECO:0000256" key="1">
    <source>
        <dbReference type="SAM" id="MobiDB-lite"/>
    </source>
</evidence>
<comment type="caution">
    <text evidence="2">The sequence shown here is derived from an EMBL/GenBank/DDBJ whole genome shotgun (WGS) entry which is preliminary data.</text>
</comment>
<name>A0AA39XK22_9PEZI</name>